<organism evidence="4 5">
    <name type="scientific">Halioglobus maricola</name>
    <dbReference type="NCBI Taxonomy" id="2601894"/>
    <lineage>
        <taxon>Bacteria</taxon>
        <taxon>Pseudomonadati</taxon>
        <taxon>Pseudomonadota</taxon>
        <taxon>Gammaproteobacteria</taxon>
        <taxon>Cellvibrionales</taxon>
        <taxon>Halieaceae</taxon>
        <taxon>Halioglobus</taxon>
    </lineage>
</organism>
<dbReference type="EMBL" id="CP036422">
    <property type="protein sequence ID" value="QFU76418.1"/>
    <property type="molecule type" value="Genomic_DNA"/>
</dbReference>
<dbReference type="InterPro" id="IPR036271">
    <property type="entry name" value="Tet_transcr_reg_TetR-rel_C_sf"/>
</dbReference>
<dbReference type="Proteomes" id="UP000326287">
    <property type="component" value="Chromosome"/>
</dbReference>
<name>A0A5P9NNC8_9GAMM</name>
<keyword evidence="1 2" id="KW-0238">DNA-binding</keyword>
<dbReference type="InterPro" id="IPR001647">
    <property type="entry name" value="HTH_TetR"/>
</dbReference>
<dbReference type="SUPFAM" id="SSF48498">
    <property type="entry name" value="Tetracyclin repressor-like, C-terminal domain"/>
    <property type="match status" value="1"/>
</dbReference>
<dbReference type="InterPro" id="IPR023772">
    <property type="entry name" value="DNA-bd_HTH_TetR-type_CS"/>
</dbReference>
<evidence type="ECO:0000313" key="4">
    <source>
        <dbReference type="EMBL" id="QFU76418.1"/>
    </source>
</evidence>
<dbReference type="PANTHER" id="PTHR30055">
    <property type="entry name" value="HTH-TYPE TRANSCRIPTIONAL REGULATOR RUTR"/>
    <property type="match status" value="1"/>
</dbReference>
<accession>A0A5P9NNC8</accession>
<dbReference type="KEGG" id="halc:EY643_12520"/>
<dbReference type="InterPro" id="IPR009057">
    <property type="entry name" value="Homeodomain-like_sf"/>
</dbReference>
<dbReference type="GO" id="GO:0000976">
    <property type="term" value="F:transcription cis-regulatory region binding"/>
    <property type="evidence" value="ECO:0007669"/>
    <property type="project" value="TreeGrafter"/>
</dbReference>
<keyword evidence="5" id="KW-1185">Reference proteome</keyword>
<evidence type="ECO:0000256" key="1">
    <source>
        <dbReference type="ARBA" id="ARBA00023125"/>
    </source>
</evidence>
<sequence>MWRAWYVNDPGLQFKSPDQTDPMVDRILDAAEHCIGRYGIRRTSMGEVARIGKLSRGSIYHHFGDKDALVQAVLQRRQQTFLNETEAELEKQETLVDKVLLSVTRGRASAARGLIANLAEIEPETVAMMYLSPGFYARSVSFWPSHVELARSRGEIAASVDVEMATDFLMRLAVSLVMFPHMGMKLDDPQHLKAYVEQAVYHGLG</sequence>
<dbReference type="OrthoDB" id="6077212at2"/>
<dbReference type="AlphaFoldDB" id="A0A5P9NNC8"/>
<dbReference type="SUPFAM" id="SSF46689">
    <property type="entry name" value="Homeodomain-like"/>
    <property type="match status" value="1"/>
</dbReference>
<protein>
    <submittedName>
        <fullName evidence="4">TetR/AcrR family transcriptional regulator</fullName>
    </submittedName>
</protein>
<feature type="domain" description="HTH tetR-type" evidence="3">
    <location>
        <begin position="21"/>
        <end position="81"/>
    </location>
</feature>
<dbReference type="PROSITE" id="PS50977">
    <property type="entry name" value="HTH_TETR_2"/>
    <property type="match status" value="1"/>
</dbReference>
<reference evidence="4 5" key="1">
    <citation type="submission" date="2019-02" db="EMBL/GenBank/DDBJ databases">
        <authorList>
            <person name="Li S.-H."/>
        </authorList>
    </citation>
    <scope>NUCLEOTIDE SEQUENCE [LARGE SCALE GENOMIC DNA]</scope>
    <source>
        <strain evidence="4 5">IMCC14385</strain>
    </source>
</reference>
<evidence type="ECO:0000313" key="5">
    <source>
        <dbReference type="Proteomes" id="UP000326287"/>
    </source>
</evidence>
<proteinExistence type="predicted"/>
<dbReference type="PRINTS" id="PR00455">
    <property type="entry name" value="HTHTETR"/>
</dbReference>
<dbReference type="InterPro" id="IPR050109">
    <property type="entry name" value="HTH-type_TetR-like_transc_reg"/>
</dbReference>
<dbReference type="PROSITE" id="PS01081">
    <property type="entry name" value="HTH_TETR_1"/>
    <property type="match status" value="1"/>
</dbReference>
<feature type="DNA-binding region" description="H-T-H motif" evidence="2">
    <location>
        <begin position="44"/>
        <end position="63"/>
    </location>
</feature>
<dbReference type="Gene3D" id="1.10.357.10">
    <property type="entry name" value="Tetracycline Repressor, domain 2"/>
    <property type="match status" value="1"/>
</dbReference>
<evidence type="ECO:0000256" key="2">
    <source>
        <dbReference type="PROSITE-ProRule" id="PRU00335"/>
    </source>
</evidence>
<dbReference type="GO" id="GO:0003700">
    <property type="term" value="F:DNA-binding transcription factor activity"/>
    <property type="evidence" value="ECO:0007669"/>
    <property type="project" value="TreeGrafter"/>
</dbReference>
<evidence type="ECO:0000259" key="3">
    <source>
        <dbReference type="PROSITE" id="PS50977"/>
    </source>
</evidence>
<dbReference type="PANTHER" id="PTHR30055:SF226">
    <property type="entry name" value="HTH-TYPE TRANSCRIPTIONAL REGULATOR PKSA"/>
    <property type="match status" value="1"/>
</dbReference>
<dbReference type="Pfam" id="PF00440">
    <property type="entry name" value="TetR_N"/>
    <property type="match status" value="1"/>
</dbReference>
<gene>
    <name evidence="4" type="ORF">EY643_12520</name>
</gene>